<dbReference type="STRING" id="295068.MAQ5080_03033"/>
<organism evidence="5 6">
    <name type="scientific">Marinomonas aquimarina</name>
    <dbReference type="NCBI Taxonomy" id="295068"/>
    <lineage>
        <taxon>Bacteria</taxon>
        <taxon>Pseudomonadati</taxon>
        <taxon>Pseudomonadota</taxon>
        <taxon>Gammaproteobacteria</taxon>
        <taxon>Oceanospirillales</taxon>
        <taxon>Oceanospirillaceae</taxon>
        <taxon>Marinomonas</taxon>
    </lineage>
</organism>
<feature type="chain" id="PRO_5008379208" evidence="4">
    <location>
        <begin position="20"/>
        <end position="164"/>
    </location>
</feature>
<reference evidence="5 6" key="1">
    <citation type="submission" date="2016-06" db="EMBL/GenBank/DDBJ databases">
        <authorList>
            <person name="Kjaerup R.B."/>
            <person name="Dalgaard T.S."/>
            <person name="Juul-Madsen H.R."/>
        </authorList>
    </citation>
    <scope>NUCLEOTIDE SEQUENCE [LARGE SCALE GENOMIC DNA]</scope>
    <source>
        <strain evidence="5 6">CECT 5080</strain>
    </source>
</reference>
<sequence length="164" mass="18450">MKKLLSMAFVALLSAHTMASEIAVLDFRAALLQSDAGQEAAQAPRQQVDQMKARLDQENRTLKDMVESLKRDELTLSADQLAERRAEVNKKQAQLRQMVAAMQQQAQQMEQQLIQNLTPMGEAALKELIDERNLDAVISRQAAIYTNESVDITAELIEKLNKEK</sequence>
<evidence type="ECO:0000256" key="2">
    <source>
        <dbReference type="ARBA" id="ARBA00022729"/>
    </source>
</evidence>
<gene>
    <name evidence="5" type="ORF">MAQ5080_03033</name>
</gene>
<dbReference type="EMBL" id="FLOC01000020">
    <property type="protein sequence ID" value="SBS34988.1"/>
    <property type="molecule type" value="Genomic_DNA"/>
</dbReference>
<name>A0A1A8TQA9_9GAMM</name>
<feature type="signal peptide" evidence="4">
    <location>
        <begin position="1"/>
        <end position="19"/>
    </location>
</feature>
<dbReference type="SMART" id="SM00935">
    <property type="entry name" value="OmpH"/>
    <property type="match status" value="1"/>
</dbReference>
<dbReference type="GO" id="GO:0050821">
    <property type="term" value="P:protein stabilization"/>
    <property type="evidence" value="ECO:0007669"/>
    <property type="project" value="TreeGrafter"/>
</dbReference>
<evidence type="ECO:0000313" key="5">
    <source>
        <dbReference type="EMBL" id="SBS34988.1"/>
    </source>
</evidence>
<evidence type="ECO:0000313" key="6">
    <source>
        <dbReference type="Proteomes" id="UP000092627"/>
    </source>
</evidence>
<dbReference type="InterPro" id="IPR005632">
    <property type="entry name" value="Chaperone_Skp"/>
</dbReference>
<dbReference type="Proteomes" id="UP000092627">
    <property type="component" value="Unassembled WGS sequence"/>
</dbReference>
<keyword evidence="3" id="KW-0175">Coiled coil</keyword>
<evidence type="ECO:0000256" key="3">
    <source>
        <dbReference type="SAM" id="Coils"/>
    </source>
</evidence>
<dbReference type="InterPro" id="IPR024930">
    <property type="entry name" value="Skp_dom_sf"/>
</dbReference>
<dbReference type="PANTHER" id="PTHR35089">
    <property type="entry name" value="CHAPERONE PROTEIN SKP"/>
    <property type="match status" value="1"/>
</dbReference>
<evidence type="ECO:0000256" key="4">
    <source>
        <dbReference type="SAM" id="SignalP"/>
    </source>
</evidence>
<dbReference type="RefSeq" id="WP_067212306.1">
    <property type="nucleotide sequence ID" value="NZ_FLOC01000020.1"/>
</dbReference>
<protein>
    <submittedName>
        <fullName evidence="5">Outer membrane protein (OmpH-like)</fullName>
    </submittedName>
</protein>
<dbReference type="GO" id="GO:0051082">
    <property type="term" value="F:unfolded protein binding"/>
    <property type="evidence" value="ECO:0007669"/>
    <property type="project" value="InterPro"/>
</dbReference>
<dbReference type="PANTHER" id="PTHR35089:SF1">
    <property type="entry name" value="CHAPERONE PROTEIN SKP"/>
    <property type="match status" value="1"/>
</dbReference>
<accession>A0A1A8TQA9</accession>
<dbReference type="GO" id="GO:0005829">
    <property type="term" value="C:cytosol"/>
    <property type="evidence" value="ECO:0007669"/>
    <property type="project" value="TreeGrafter"/>
</dbReference>
<dbReference type="Gene3D" id="3.30.910.20">
    <property type="entry name" value="Skp domain"/>
    <property type="match status" value="1"/>
</dbReference>
<dbReference type="AlphaFoldDB" id="A0A1A8TQA9"/>
<dbReference type="SUPFAM" id="SSF111384">
    <property type="entry name" value="OmpH-like"/>
    <property type="match status" value="1"/>
</dbReference>
<comment type="similarity">
    <text evidence="1">Belongs to the Skp family.</text>
</comment>
<dbReference type="Pfam" id="PF03938">
    <property type="entry name" value="OmpH"/>
    <property type="match status" value="1"/>
</dbReference>
<dbReference type="OrthoDB" id="6107787at2"/>
<feature type="coiled-coil region" evidence="3">
    <location>
        <begin position="48"/>
        <end position="112"/>
    </location>
</feature>
<keyword evidence="2 4" id="KW-0732">Signal</keyword>
<proteinExistence type="inferred from homology"/>
<keyword evidence="6" id="KW-1185">Reference proteome</keyword>
<evidence type="ECO:0000256" key="1">
    <source>
        <dbReference type="ARBA" id="ARBA00009091"/>
    </source>
</evidence>